<keyword evidence="17" id="KW-0472">Membrane</keyword>
<keyword evidence="7" id="KW-0963">Cytoplasm</keyword>
<dbReference type="Gene3D" id="3.30.565.10">
    <property type="entry name" value="Histidine kinase-like ATPase, C-terminal domain"/>
    <property type="match status" value="1"/>
</dbReference>
<evidence type="ECO:0000256" key="9">
    <source>
        <dbReference type="ARBA" id="ARBA00022723"/>
    </source>
</evidence>
<dbReference type="PANTHER" id="PTHR24421">
    <property type="entry name" value="NITRATE/NITRITE SENSOR PROTEIN NARX-RELATED"/>
    <property type="match status" value="1"/>
</dbReference>
<evidence type="ECO:0000256" key="12">
    <source>
        <dbReference type="ARBA" id="ARBA00023012"/>
    </source>
</evidence>
<dbReference type="GO" id="GO:0005737">
    <property type="term" value="C:cytoplasm"/>
    <property type="evidence" value="ECO:0007669"/>
    <property type="project" value="UniProtKB-SubCell"/>
</dbReference>
<keyword evidence="11" id="KW-0408">Iron</keyword>
<evidence type="ECO:0000256" key="13">
    <source>
        <dbReference type="ARBA" id="ARBA00023014"/>
    </source>
</evidence>
<reference evidence="19 20" key="1">
    <citation type="submission" date="2016-09" db="EMBL/GenBank/DDBJ databases">
        <title>Complete genome sequencing of Streptomyces lydicus 103 and metabolic pathways analysis of antibiotic biosynthesis.</title>
        <authorList>
            <person name="Jia N."/>
            <person name="Ding M.-Z."/>
            <person name="Gao F."/>
            <person name="Yuan Y.-J."/>
        </authorList>
    </citation>
    <scope>NUCLEOTIDE SEQUENCE [LARGE SCALE GENOMIC DNA]</scope>
    <source>
        <strain evidence="19 20">103</strain>
    </source>
</reference>
<name>A0A1D7VTM3_9ACTN</name>
<keyword evidence="17" id="KW-0812">Transmembrane</keyword>
<dbReference type="KEGG" id="slc:SL103_30980"/>
<dbReference type="GO" id="GO:0051539">
    <property type="term" value="F:4 iron, 4 sulfur cluster binding"/>
    <property type="evidence" value="ECO:0007669"/>
    <property type="project" value="UniProtKB-KW"/>
</dbReference>
<evidence type="ECO:0000256" key="5">
    <source>
        <dbReference type="ARBA" id="ARBA00017322"/>
    </source>
</evidence>
<feature type="transmembrane region" description="Helical" evidence="17">
    <location>
        <begin position="21"/>
        <end position="39"/>
    </location>
</feature>
<dbReference type="InterPro" id="IPR050482">
    <property type="entry name" value="Sensor_HK_TwoCompSys"/>
</dbReference>
<evidence type="ECO:0000256" key="15">
    <source>
        <dbReference type="ARBA" id="ARBA00030800"/>
    </source>
</evidence>
<evidence type="ECO:0000256" key="17">
    <source>
        <dbReference type="SAM" id="Phobius"/>
    </source>
</evidence>
<evidence type="ECO:0000259" key="18">
    <source>
        <dbReference type="PROSITE" id="PS50109"/>
    </source>
</evidence>
<dbReference type="InterPro" id="IPR017205">
    <property type="entry name" value="Sig_transdc_His_kinase_ChrS"/>
</dbReference>
<keyword evidence="20" id="KW-1185">Reference proteome</keyword>
<evidence type="ECO:0000256" key="4">
    <source>
        <dbReference type="ARBA" id="ARBA00012438"/>
    </source>
</evidence>
<dbReference type="InterPro" id="IPR005467">
    <property type="entry name" value="His_kinase_dom"/>
</dbReference>
<comment type="catalytic activity">
    <reaction evidence="1">
        <text>ATP + protein L-histidine = ADP + protein N-phospho-L-histidine.</text>
        <dbReference type="EC" id="2.7.13.3"/>
    </reaction>
</comment>
<keyword evidence="9" id="KW-0479">Metal-binding</keyword>
<evidence type="ECO:0000256" key="14">
    <source>
        <dbReference type="ARBA" id="ARBA00024827"/>
    </source>
</evidence>
<evidence type="ECO:0000256" key="11">
    <source>
        <dbReference type="ARBA" id="ARBA00023004"/>
    </source>
</evidence>
<comment type="cofactor">
    <cofactor evidence="2">
        <name>[4Fe-4S] cluster</name>
        <dbReference type="ChEBI" id="CHEBI:49883"/>
    </cofactor>
</comment>
<protein>
    <recommendedName>
        <fullName evidence="5">Oxygen sensor histidine kinase NreB</fullName>
        <ecNumber evidence="4">2.7.13.3</ecNumber>
    </recommendedName>
    <alternativeName>
        <fullName evidence="15">Nitrogen regulation protein B</fullName>
    </alternativeName>
</protein>
<dbReference type="EC" id="2.7.13.3" evidence="4"/>
<feature type="transmembrane region" description="Helical" evidence="17">
    <location>
        <begin position="45"/>
        <end position="66"/>
    </location>
</feature>
<dbReference type="AlphaFoldDB" id="A0A1D7VTM3"/>
<feature type="coiled-coil region" evidence="16">
    <location>
        <begin position="164"/>
        <end position="194"/>
    </location>
</feature>
<dbReference type="PANTHER" id="PTHR24421:SF62">
    <property type="entry name" value="SENSORY TRANSDUCTION HISTIDINE KINASE"/>
    <property type="match status" value="1"/>
</dbReference>
<dbReference type="SUPFAM" id="SSF55874">
    <property type="entry name" value="ATPase domain of HSP90 chaperone/DNA topoisomerase II/histidine kinase"/>
    <property type="match status" value="1"/>
</dbReference>
<dbReference type="Pfam" id="PF02518">
    <property type="entry name" value="HATPase_c"/>
    <property type="match status" value="1"/>
</dbReference>
<evidence type="ECO:0000256" key="8">
    <source>
        <dbReference type="ARBA" id="ARBA00022679"/>
    </source>
</evidence>
<dbReference type="OrthoDB" id="227596at2"/>
<dbReference type="InterPro" id="IPR011712">
    <property type="entry name" value="Sig_transdc_His_kin_sub3_dim/P"/>
</dbReference>
<accession>A0A1D7VTM3</accession>
<comment type="subcellular location">
    <subcellularLocation>
        <location evidence="3">Cytoplasm</location>
    </subcellularLocation>
</comment>
<proteinExistence type="predicted"/>
<keyword evidence="6" id="KW-0004">4Fe-4S</keyword>
<feature type="transmembrane region" description="Helical" evidence="17">
    <location>
        <begin position="146"/>
        <end position="164"/>
    </location>
</feature>
<evidence type="ECO:0000256" key="1">
    <source>
        <dbReference type="ARBA" id="ARBA00000085"/>
    </source>
</evidence>
<evidence type="ECO:0000256" key="6">
    <source>
        <dbReference type="ARBA" id="ARBA00022485"/>
    </source>
</evidence>
<dbReference type="GO" id="GO:0000155">
    <property type="term" value="F:phosphorelay sensor kinase activity"/>
    <property type="evidence" value="ECO:0007669"/>
    <property type="project" value="InterPro"/>
</dbReference>
<keyword evidence="17" id="KW-1133">Transmembrane helix</keyword>
<evidence type="ECO:0000256" key="3">
    <source>
        <dbReference type="ARBA" id="ARBA00004496"/>
    </source>
</evidence>
<dbReference type="GO" id="GO:0046872">
    <property type="term" value="F:metal ion binding"/>
    <property type="evidence" value="ECO:0007669"/>
    <property type="project" value="UniProtKB-KW"/>
</dbReference>
<keyword evidence="12" id="KW-0902">Two-component regulatory system</keyword>
<dbReference type="CDD" id="cd16917">
    <property type="entry name" value="HATPase_UhpB-NarQ-NarX-like"/>
    <property type="match status" value="1"/>
</dbReference>
<evidence type="ECO:0000313" key="20">
    <source>
        <dbReference type="Proteomes" id="UP000094094"/>
    </source>
</evidence>
<evidence type="ECO:0000256" key="7">
    <source>
        <dbReference type="ARBA" id="ARBA00022490"/>
    </source>
</evidence>
<dbReference type="InterPro" id="IPR004358">
    <property type="entry name" value="Sig_transdc_His_kin-like_C"/>
</dbReference>
<gene>
    <name evidence="19" type="ORF">SL103_30980</name>
</gene>
<dbReference type="InterPro" id="IPR003594">
    <property type="entry name" value="HATPase_dom"/>
</dbReference>
<dbReference type="RefSeq" id="WP_069572265.1">
    <property type="nucleotide sequence ID" value="NZ_CP017157.1"/>
</dbReference>
<dbReference type="SMART" id="SM00387">
    <property type="entry name" value="HATPase_c"/>
    <property type="match status" value="1"/>
</dbReference>
<evidence type="ECO:0000256" key="10">
    <source>
        <dbReference type="ARBA" id="ARBA00022777"/>
    </source>
</evidence>
<comment type="function">
    <text evidence="14">Member of the two-component regulatory system NreB/NreC involved in the control of dissimilatory nitrate/nitrite reduction in response to oxygen. NreB functions as a direct oxygen sensor histidine kinase which is autophosphorylated, in the absence of oxygen, probably at the conserved histidine residue, and transfers its phosphate group probably to a conserved aspartate residue of NreC. NreB/NreC activates the expression of the nitrate (narGHJI) and nitrite (nir) reductase operons, as well as the putative nitrate transporter gene narT.</text>
</comment>
<sequence>MAVEAERGPRARVRWLGLWDGYFVVCHLVTTGLVFMSGTSQGRRVAAIVGLTVAAVWYAALGRQLLTGRGGGGRRNVVFCAGLVGIFALVAFADPTGSFALFGVVPMLMMSLPARPAVVVAVLVNLLPPVAWWVRRGAGDPPPPAAVLASLLGVALSALLGLWIKRVVRQNREHAELIEELQRNRAQVARLSHQAGIAAERERLAREIHDTLAQSLTSIIGLVQAAETEVADAPGLDGSRRHLALAGRVARDSLAEARAFVAGRAPAPLERSSPARAVRRQADGLTAQTGVPVRFAVEGAEGPLPMQVSVVLLRAAQESLANVRKHAAAGRVEVTLRYGAGRVGLVVRDDGGGFVPGETGEDAVDAADGRSAGGFGLAGLRARVAECGGEMTVVSAPGEGTVVAVHLPVPSGGAAAGAGTDDDA</sequence>
<dbReference type="PRINTS" id="PR00344">
    <property type="entry name" value="BCTRLSENSOR"/>
</dbReference>
<dbReference type="EMBL" id="CP017157">
    <property type="protein sequence ID" value="AOP50087.1"/>
    <property type="molecule type" value="Genomic_DNA"/>
</dbReference>
<evidence type="ECO:0000313" key="19">
    <source>
        <dbReference type="EMBL" id="AOP50087.1"/>
    </source>
</evidence>
<dbReference type="Pfam" id="PF07730">
    <property type="entry name" value="HisKA_3"/>
    <property type="match status" value="1"/>
</dbReference>
<dbReference type="PIRSF" id="PIRSF037434">
    <property type="entry name" value="STHK_ChrS"/>
    <property type="match status" value="1"/>
</dbReference>
<keyword evidence="16" id="KW-0175">Coiled coil</keyword>
<feature type="domain" description="Histidine kinase" evidence="18">
    <location>
        <begin position="312"/>
        <end position="411"/>
    </location>
</feature>
<dbReference type="PROSITE" id="PS50109">
    <property type="entry name" value="HIS_KIN"/>
    <property type="match status" value="1"/>
</dbReference>
<evidence type="ECO:0000256" key="2">
    <source>
        <dbReference type="ARBA" id="ARBA00001966"/>
    </source>
</evidence>
<keyword evidence="8" id="KW-0808">Transferase</keyword>
<dbReference type="Proteomes" id="UP000094094">
    <property type="component" value="Chromosome"/>
</dbReference>
<dbReference type="InterPro" id="IPR036890">
    <property type="entry name" value="HATPase_C_sf"/>
</dbReference>
<dbReference type="GO" id="GO:0016020">
    <property type="term" value="C:membrane"/>
    <property type="evidence" value="ECO:0007669"/>
    <property type="project" value="InterPro"/>
</dbReference>
<dbReference type="Gene3D" id="1.20.5.1930">
    <property type="match status" value="1"/>
</dbReference>
<evidence type="ECO:0000256" key="16">
    <source>
        <dbReference type="SAM" id="Coils"/>
    </source>
</evidence>
<organism evidence="19 20">
    <name type="scientific">Streptomyces lydicus</name>
    <dbReference type="NCBI Taxonomy" id="47763"/>
    <lineage>
        <taxon>Bacteria</taxon>
        <taxon>Bacillati</taxon>
        <taxon>Actinomycetota</taxon>
        <taxon>Actinomycetes</taxon>
        <taxon>Kitasatosporales</taxon>
        <taxon>Streptomycetaceae</taxon>
        <taxon>Streptomyces</taxon>
    </lineage>
</organism>
<feature type="transmembrane region" description="Helical" evidence="17">
    <location>
        <begin position="114"/>
        <end position="134"/>
    </location>
</feature>
<keyword evidence="13" id="KW-0411">Iron-sulfur</keyword>
<keyword evidence="10 19" id="KW-0418">Kinase</keyword>
<dbReference type="GO" id="GO:0046983">
    <property type="term" value="F:protein dimerization activity"/>
    <property type="evidence" value="ECO:0007669"/>
    <property type="project" value="InterPro"/>
</dbReference>
<feature type="transmembrane region" description="Helical" evidence="17">
    <location>
        <begin position="78"/>
        <end position="102"/>
    </location>
</feature>